<feature type="region of interest" description="Disordered" evidence="1">
    <location>
        <begin position="222"/>
        <end position="296"/>
    </location>
</feature>
<dbReference type="RefSeq" id="XP_019044717.2">
    <property type="nucleotide sequence ID" value="XM_019193240.2"/>
</dbReference>
<feature type="compositionally biased region" description="Polar residues" evidence="1">
    <location>
        <begin position="89"/>
        <end position="108"/>
    </location>
</feature>
<gene>
    <name evidence="2" type="ORF">I302_107631</name>
</gene>
<dbReference type="GO" id="GO:0005737">
    <property type="term" value="C:cytoplasm"/>
    <property type="evidence" value="ECO:0007669"/>
    <property type="project" value="TreeGrafter"/>
</dbReference>
<evidence type="ECO:0000256" key="1">
    <source>
        <dbReference type="SAM" id="MobiDB-lite"/>
    </source>
</evidence>
<accession>A0AAJ8KE53</accession>
<keyword evidence="3" id="KW-1185">Reference proteome</keyword>
<reference evidence="2" key="1">
    <citation type="submission" date="2013-07" db="EMBL/GenBank/DDBJ databases">
        <authorList>
            <consortium name="The Broad Institute Genome Sequencing Platform"/>
            <person name="Cuomo C."/>
            <person name="Litvintseva A."/>
            <person name="Chen Y."/>
            <person name="Heitman J."/>
            <person name="Sun S."/>
            <person name="Springer D."/>
            <person name="Dromer F."/>
            <person name="Young S.K."/>
            <person name="Zeng Q."/>
            <person name="Gargeya S."/>
            <person name="Fitzgerald M."/>
            <person name="Abouelleil A."/>
            <person name="Alvarado L."/>
            <person name="Berlin A.M."/>
            <person name="Chapman S.B."/>
            <person name="Dewar J."/>
            <person name="Goldberg J."/>
            <person name="Griggs A."/>
            <person name="Gujja S."/>
            <person name="Hansen M."/>
            <person name="Howarth C."/>
            <person name="Imamovic A."/>
            <person name="Larimer J."/>
            <person name="McCowan C."/>
            <person name="Murphy C."/>
            <person name="Pearson M."/>
            <person name="Priest M."/>
            <person name="Roberts A."/>
            <person name="Saif S."/>
            <person name="Shea T."/>
            <person name="Sykes S."/>
            <person name="Wortman J."/>
            <person name="Nusbaum C."/>
            <person name="Birren B."/>
        </authorList>
    </citation>
    <scope>NUCLEOTIDE SEQUENCE</scope>
    <source>
        <strain evidence="2">CBS 10118</strain>
    </source>
</reference>
<feature type="region of interest" description="Disordered" evidence="1">
    <location>
        <begin position="1"/>
        <end position="171"/>
    </location>
</feature>
<evidence type="ECO:0000313" key="3">
    <source>
        <dbReference type="Proteomes" id="UP000092730"/>
    </source>
</evidence>
<feature type="compositionally biased region" description="Low complexity" evidence="1">
    <location>
        <begin position="285"/>
        <end position="296"/>
    </location>
</feature>
<organism evidence="2 3">
    <name type="scientific">Kwoniella bestiolae CBS 10118</name>
    <dbReference type="NCBI Taxonomy" id="1296100"/>
    <lineage>
        <taxon>Eukaryota</taxon>
        <taxon>Fungi</taxon>
        <taxon>Dikarya</taxon>
        <taxon>Basidiomycota</taxon>
        <taxon>Agaricomycotina</taxon>
        <taxon>Tremellomycetes</taxon>
        <taxon>Tremellales</taxon>
        <taxon>Cryptococcaceae</taxon>
        <taxon>Kwoniella</taxon>
    </lineage>
</organism>
<sequence>MSTSYAPPSGPPPSTSTSTTQPAVPNDDDPFDPPPAYTPSAAQSTQGETTLDAGPSRMDFSGPPPMPERLEQNITGVGVGFGRRPTHELGSQFTGTTNSIHTQQTGQFQPPALPPRNPSTSSYGGGFSAPSGPPPGKEHIPQDSSNGAGPSRPSHSTADLSPTEAPTPGRPLLWRGQLLVYPKGFWCHKCNNTGYKANDPSNPHETDWKKYGKPYNSALSTSYLHSTSPESNPSTSSSANFQRPLPAFPSQPQQNPYGHLPPPPGAWGTYPGHGARPPPPPPPQQHMMYPQHQQQPGQQIFVQRGPGYVPPGALVVGPGDPRIGGRICYKCGGTGRENDFLFGFDVGRCYYCQGLGRVF</sequence>
<dbReference type="InterPro" id="IPR038910">
    <property type="entry name" value="Hua1-like"/>
</dbReference>
<dbReference type="PANTHER" id="PTHR28031">
    <property type="entry name" value="PROLINE-RICH PROTEIN HUA1"/>
    <property type="match status" value="1"/>
</dbReference>
<reference evidence="2" key="2">
    <citation type="submission" date="2024-02" db="EMBL/GenBank/DDBJ databases">
        <title>Comparative genomics of Cryptococcus and Kwoniella reveals pathogenesis evolution and contrasting modes of karyotype evolution via chromosome fusion or intercentromeric recombination.</title>
        <authorList>
            <person name="Coelho M.A."/>
            <person name="David-Palma M."/>
            <person name="Shea T."/>
            <person name="Bowers K."/>
            <person name="McGinley-Smith S."/>
            <person name="Mohammad A.W."/>
            <person name="Gnirke A."/>
            <person name="Yurkov A.M."/>
            <person name="Nowrousian M."/>
            <person name="Sun S."/>
            <person name="Cuomo C.A."/>
            <person name="Heitman J."/>
        </authorList>
    </citation>
    <scope>NUCLEOTIDE SEQUENCE</scope>
    <source>
        <strain evidence="2">CBS 10118</strain>
    </source>
</reference>
<dbReference type="EMBL" id="CP144546">
    <property type="protein sequence ID" value="WVW85593.1"/>
    <property type="molecule type" value="Genomic_DNA"/>
</dbReference>
<dbReference type="Proteomes" id="UP000092730">
    <property type="component" value="Chromosome 6"/>
</dbReference>
<protein>
    <submittedName>
        <fullName evidence="2">Uncharacterized protein</fullName>
    </submittedName>
</protein>
<dbReference type="AlphaFoldDB" id="A0AAJ8KE53"/>
<feature type="compositionally biased region" description="Low complexity" evidence="1">
    <location>
        <begin position="15"/>
        <end position="25"/>
    </location>
</feature>
<dbReference type="PANTHER" id="PTHR28031:SF1">
    <property type="entry name" value="PROLINE-RICH PROTEIN HUA1"/>
    <property type="match status" value="1"/>
</dbReference>
<feature type="compositionally biased region" description="Polar residues" evidence="1">
    <location>
        <begin position="142"/>
        <end position="160"/>
    </location>
</feature>
<name>A0AAJ8KE53_9TREE</name>
<feature type="compositionally biased region" description="Low complexity" evidence="1">
    <location>
        <begin position="226"/>
        <end position="238"/>
    </location>
</feature>
<proteinExistence type="predicted"/>
<dbReference type="GeneID" id="30211029"/>
<evidence type="ECO:0000313" key="2">
    <source>
        <dbReference type="EMBL" id="WVW85593.1"/>
    </source>
</evidence>
<dbReference type="KEGG" id="kbi:30211029"/>